<reference evidence="3" key="2">
    <citation type="journal article" date="2021" name="PeerJ">
        <title>Extensive microbial diversity within the chicken gut microbiome revealed by metagenomics and culture.</title>
        <authorList>
            <person name="Gilroy R."/>
            <person name="Ravi A."/>
            <person name="Getino M."/>
            <person name="Pursley I."/>
            <person name="Horton D.L."/>
            <person name="Alikhan N.F."/>
            <person name="Baker D."/>
            <person name="Gharbi K."/>
            <person name="Hall N."/>
            <person name="Watson M."/>
            <person name="Adriaenssens E.M."/>
            <person name="Foster-Nyarko E."/>
            <person name="Jarju S."/>
            <person name="Secka A."/>
            <person name="Antonio M."/>
            <person name="Oren A."/>
            <person name="Chaudhuri R.R."/>
            <person name="La Ragione R."/>
            <person name="Hildebrand F."/>
            <person name="Pallen M.J."/>
        </authorList>
    </citation>
    <scope>NUCLEOTIDE SEQUENCE</scope>
    <source>
        <strain evidence="3">6276</strain>
    </source>
</reference>
<proteinExistence type="predicted"/>
<reference evidence="3" key="1">
    <citation type="submission" date="2020-10" db="EMBL/GenBank/DDBJ databases">
        <authorList>
            <person name="Gilroy R."/>
        </authorList>
    </citation>
    <scope>NUCLEOTIDE SEQUENCE</scope>
    <source>
        <strain evidence="3">6276</strain>
    </source>
</reference>
<keyword evidence="2" id="KW-0812">Transmembrane</keyword>
<sequence length="112" mass="12638">MKDLPNNKLILPDLEVLNNAKTFQGILDDIANVEITPVSEIITEQLKPIIDKEEKVIEVLTDKYNKLNELYKIKEKELEDTKKDNKIMKCVSVISAVIAFLSLIATILVSAL</sequence>
<evidence type="ECO:0000256" key="2">
    <source>
        <dbReference type="SAM" id="Phobius"/>
    </source>
</evidence>
<name>A0A9D1EZ14_9BACT</name>
<dbReference type="AlphaFoldDB" id="A0A9D1EZ14"/>
<dbReference type="Proteomes" id="UP000823928">
    <property type="component" value="Unassembled WGS sequence"/>
</dbReference>
<keyword evidence="2" id="KW-0472">Membrane</keyword>
<evidence type="ECO:0000256" key="1">
    <source>
        <dbReference type="SAM" id="Coils"/>
    </source>
</evidence>
<evidence type="ECO:0000313" key="3">
    <source>
        <dbReference type="EMBL" id="HIS36331.1"/>
    </source>
</evidence>
<gene>
    <name evidence="3" type="ORF">IAC10_06850</name>
</gene>
<organism evidence="3 4">
    <name type="scientific">Candidatus Scatousia excrementigallinarum</name>
    <dbReference type="NCBI Taxonomy" id="2840935"/>
    <lineage>
        <taxon>Bacteria</taxon>
        <taxon>Candidatus Scatousia</taxon>
    </lineage>
</organism>
<evidence type="ECO:0000313" key="4">
    <source>
        <dbReference type="Proteomes" id="UP000823928"/>
    </source>
</evidence>
<comment type="caution">
    <text evidence="3">The sequence shown here is derived from an EMBL/GenBank/DDBJ whole genome shotgun (WGS) entry which is preliminary data.</text>
</comment>
<keyword evidence="2" id="KW-1133">Transmembrane helix</keyword>
<protein>
    <submittedName>
        <fullName evidence="3">Uncharacterized protein</fullName>
    </submittedName>
</protein>
<feature type="coiled-coil region" evidence="1">
    <location>
        <begin position="50"/>
        <end position="84"/>
    </location>
</feature>
<feature type="transmembrane region" description="Helical" evidence="2">
    <location>
        <begin position="90"/>
        <end position="111"/>
    </location>
</feature>
<dbReference type="EMBL" id="DVIU01000136">
    <property type="protein sequence ID" value="HIS36331.1"/>
    <property type="molecule type" value="Genomic_DNA"/>
</dbReference>
<accession>A0A9D1EZ14</accession>
<keyword evidence="1" id="KW-0175">Coiled coil</keyword>